<dbReference type="Proteomes" id="UP000797356">
    <property type="component" value="Chromosome 5"/>
</dbReference>
<organism evidence="2 3">
    <name type="scientific">Cocos nucifera</name>
    <name type="common">Coconut palm</name>
    <dbReference type="NCBI Taxonomy" id="13894"/>
    <lineage>
        <taxon>Eukaryota</taxon>
        <taxon>Viridiplantae</taxon>
        <taxon>Streptophyta</taxon>
        <taxon>Embryophyta</taxon>
        <taxon>Tracheophyta</taxon>
        <taxon>Spermatophyta</taxon>
        <taxon>Magnoliopsida</taxon>
        <taxon>Liliopsida</taxon>
        <taxon>Arecaceae</taxon>
        <taxon>Arecoideae</taxon>
        <taxon>Cocoseae</taxon>
        <taxon>Attaleinae</taxon>
        <taxon>Cocos</taxon>
    </lineage>
</organism>
<comment type="caution">
    <text evidence="2">The sequence shown here is derived from an EMBL/GenBank/DDBJ whole genome shotgun (WGS) entry which is preliminary data.</text>
</comment>
<proteinExistence type="predicted"/>
<sequence>MSLALLQGYSSPEEDEGEEERLSSSSLSDGDDGDEEEEADVEDGISHKNRSRGEKKKHISSPPGPTSNSSLPSALDAFAEVTGPPEFLNNRPGGVEVTREALGVLDRRASDRARREKKDLPAGSQVMVPLGFQVLQGSQVMVPLGFQVLQGAVVEAKAQLVGIRDRVRSDVEGSHPSGSATKTVSDNGKRVFSAANPDAKDAAELLRMCVQCGIPKTYSHAHGMTCPVCGDCPPADPKSEPERKRGPTIKEKEKSCLDGPGGVQGSMIELTSSEGEKKMKERLIAVGFEGLVNKIGVGIVILVSIFFSIFLPHHHFHHLFTLSNNPRPGIMLSSFFEKPGGRKVEERFFPRVNIIKIILGGYKKWDHLVNVRLAPETCQFLKRPEA</sequence>
<reference evidence="2" key="2">
    <citation type="submission" date="2019-07" db="EMBL/GenBank/DDBJ databases">
        <authorList>
            <person name="Yang Y."/>
            <person name="Bocs S."/>
            <person name="Baudouin L."/>
        </authorList>
    </citation>
    <scope>NUCLEOTIDE SEQUENCE</scope>
    <source>
        <tissue evidence="2">Spear leaf of Hainan Tall coconut</tissue>
    </source>
</reference>
<dbReference type="InterPro" id="IPR040306">
    <property type="entry name" value="Os02g0753200-like"/>
</dbReference>
<reference evidence="2" key="1">
    <citation type="journal article" date="2017" name="Gigascience">
        <title>The genome draft of coconut (Cocos nucifera).</title>
        <authorList>
            <person name="Xiao Y."/>
            <person name="Xu P."/>
            <person name="Fan H."/>
            <person name="Baudouin L."/>
            <person name="Xia W."/>
            <person name="Bocs S."/>
            <person name="Xu J."/>
            <person name="Li Q."/>
            <person name="Guo A."/>
            <person name="Zhou L."/>
            <person name="Li J."/>
            <person name="Wu Y."/>
            <person name="Ma Z."/>
            <person name="Armero A."/>
            <person name="Issali A.E."/>
            <person name="Liu N."/>
            <person name="Peng M."/>
            <person name="Yang Y."/>
        </authorList>
    </citation>
    <scope>NUCLEOTIDE SEQUENCE</scope>
    <source>
        <tissue evidence="2">Spear leaf of Hainan Tall coconut</tissue>
    </source>
</reference>
<feature type="compositionally biased region" description="Acidic residues" evidence="1">
    <location>
        <begin position="29"/>
        <end position="43"/>
    </location>
</feature>
<dbReference type="AlphaFoldDB" id="A0A8K0I943"/>
<name>A0A8K0I943_COCNU</name>
<evidence type="ECO:0000313" key="2">
    <source>
        <dbReference type="EMBL" id="KAG1342391.1"/>
    </source>
</evidence>
<evidence type="ECO:0000313" key="3">
    <source>
        <dbReference type="Proteomes" id="UP000797356"/>
    </source>
</evidence>
<dbReference type="OrthoDB" id="543560at2759"/>
<feature type="region of interest" description="Disordered" evidence="1">
    <location>
        <begin position="1"/>
        <end position="78"/>
    </location>
</feature>
<dbReference type="PANTHER" id="PTHR35321">
    <property type="entry name" value="OS02G0753200 PROTEIN"/>
    <property type="match status" value="1"/>
</dbReference>
<protein>
    <submittedName>
        <fullName evidence="2">Putative Plant/MHJ24-14 protein</fullName>
    </submittedName>
</protein>
<feature type="region of interest" description="Disordered" evidence="1">
    <location>
        <begin position="234"/>
        <end position="256"/>
    </location>
</feature>
<feature type="compositionally biased region" description="Basic and acidic residues" evidence="1">
    <location>
        <begin position="237"/>
        <end position="256"/>
    </location>
</feature>
<accession>A0A8K0I943</accession>
<evidence type="ECO:0000256" key="1">
    <source>
        <dbReference type="SAM" id="MobiDB-lite"/>
    </source>
</evidence>
<dbReference type="PANTHER" id="PTHR35321:SF1">
    <property type="entry name" value="OS02G0753200 PROTEIN"/>
    <property type="match status" value="1"/>
</dbReference>
<gene>
    <name evidence="2" type="ORF">COCNU_05G006200</name>
</gene>
<dbReference type="EMBL" id="CM017876">
    <property type="protein sequence ID" value="KAG1342391.1"/>
    <property type="molecule type" value="Genomic_DNA"/>
</dbReference>
<keyword evidence="3" id="KW-1185">Reference proteome</keyword>
<feature type="compositionally biased region" description="Basic residues" evidence="1">
    <location>
        <begin position="47"/>
        <end position="59"/>
    </location>
</feature>